<feature type="domain" description="UspA" evidence="2">
    <location>
        <begin position="158"/>
        <end position="287"/>
    </location>
</feature>
<dbReference type="SUPFAM" id="SSF52402">
    <property type="entry name" value="Adenine nucleotide alpha hydrolases-like"/>
    <property type="match status" value="2"/>
</dbReference>
<proteinExistence type="inferred from homology"/>
<evidence type="ECO:0000259" key="2">
    <source>
        <dbReference type="Pfam" id="PF00582"/>
    </source>
</evidence>
<comment type="similarity">
    <text evidence="1">Belongs to the universal stress protein A family.</text>
</comment>
<protein>
    <submittedName>
        <fullName evidence="3">Universal stress protein</fullName>
    </submittedName>
</protein>
<dbReference type="RefSeq" id="WP_265263329.1">
    <property type="nucleotide sequence ID" value="NZ_JAIHOM010000017.1"/>
</dbReference>
<organism evidence="3 4">
    <name type="scientific">Spirulina subsalsa FACHB-351</name>
    <dbReference type="NCBI Taxonomy" id="234711"/>
    <lineage>
        <taxon>Bacteria</taxon>
        <taxon>Bacillati</taxon>
        <taxon>Cyanobacteriota</taxon>
        <taxon>Cyanophyceae</taxon>
        <taxon>Spirulinales</taxon>
        <taxon>Spirulinaceae</taxon>
        <taxon>Spirulina</taxon>
    </lineage>
</organism>
<feature type="domain" description="UspA" evidence="2">
    <location>
        <begin position="1"/>
        <end position="134"/>
    </location>
</feature>
<dbReference type="CDD" id="cd00293">
    <property type="entry name" value="USP-like"/>
    <property type="match status" value="2"/>
</dbReference>
<dbReference type="InterPro" id="IPR006016">
    <property type="entry name" value="UspA"/>
</dbReference>
<dbReference type="InterPro" id="IPR014729">
    <property type="entry name" value="Rossmann-like_a/b/a_fold"/>
</dbReference>
<evidence type="ECO:0000313" key="4">
    <source>
        <dbReference type="Proteomes" id="UP001526426"/>
    </source>
</evidence>
<accession>A0ABT3L3E0</accession>
<dbReference type="Pfam" id="PF00582">
    <property type="entry name" value="Usp"/>
    <property type="match status" value="2"/>
</dbReference>
<sequence>MFETSLICTDFSDGLHRLMDFIPHLAAGGLKNIVFVHSVPLWEEGNVPRVNEKGIEKGKKRLAQALENIPAGVNVQVEVPSGKPSDTIPKLVNQYKAEVVFTGTPTRSLMQEQIFGSTTAGLTRNMNVPLMILRPQLISTYTKEELELRCQHLWRYLLIPYNDGPSARYLIEQIKELAQKQRENFPRQCMLVWVLGETGRKELLQDYKAQAAQERLAQVKAELEGVGLEVNTALRSGNPLQEILDAALTFDITAIATSTRNRNALLELTAPSFSNEVLRRCWFPVLFFSPKR</sequence>
<dbReference type="PANTHER" id="PTHR46268:SF22">
    <property type="entry name" value="SENSOR PROTEIN KDPD-RELATED"/>
    <property type="match status" value="1"/>
</dbReference>
<comment type="caution">
    <text evidence="3">The sequence shown here is derived from an EMBL/GenBank/DDBJ whole genome shotgun (WGS) entry which is preliminary data.</text>
</comment>
<dbReference type="EMBL" id="JAIHOM010000017">
    <property type="protein sequence ID" value="MCW6035619.1"/>
    <property type="molecule type" value="Genomic_DNA"/>
</dbReference>
<reference evidence="3 4" key="1">
    <citation type="submission" date="2021-08" db="EMBL/GenBank/DDBJ databases">
        <title>Draft genome sequence of Spirulina subsalsa with high tolerance to salinity and hype-accumulation of phycocyanin.</title>
        <authorList>
            <person name="Pei H."/>
            <person name="Jiang L."/>
        </authorList>
    </citation>
    <scope>NUCLEOTIDE SEQUENCE [LARGE SCALE GENOMIC DNA]</scope>
    <source>
        <strain evidence="3 4">FACHB-351</strain>
    </source>
</reference>
<keyword evidence="4" id="KW-1185">Reference proteome</keyword>
<dbReference type="Gene3D" id="3.40.50.620">
    <property type="entry name" value="HUPs"/>
    <property type="match status" value="2"/>
</dbReference>
<dbReference type="PANTHER" id="PTHR46268">
    <property type="entry name" value="STRESS RESPONSE PROTEIN NHAX"/>
    <property type="match status" value="1"/>
</dbReference>
<evidence type="ECO:0000313" key="3">
    <source>
        <dbReference type="EMBL" id="MCW6035619.1"/>
    </source>
</evidence>
<evidence type="ECO:0000256" key="1">
    <source>
        <dbReference type="ARBA" id="ARBA00008791"/>
    </source>
</evidence>
<dbReference type="Proteomes" id="UP001526426">
    <property type="component" value="Unassembled WGS sequence"/>
</dbReference>
<gene>
    <name evidence="3" type="ORF">K4A83_04945</name>
</gene>
<name>A0ABT3L3E0_9CYAN</name>